<evidence type="ECO:0000259" key="2">
    <source>
        <dbReference type="Pfam" id="PF06580"/>
    </source>
</evidence>
<feature type="domain" description="Signal transduction histidine kinase internal region" evidence="2">
    <location>
        <begin position="157"/>
        <end position="235"/>
    </location>
</feature>
<sequence>MKWFWRYAFPVVFGLLIYFSIRVVTDTNDGTKFWLRPWKQNAIEIVCVVIITCITLPFLHKLVQQFSKRTSVFNIGNVMREFFIILLVALLSMNPMLFFIHYLIEDPVTLSDFSIANVVVALYILLYYSIARGNNFVQAYIDQQLKLERITNDQLQTELKFLKAQYHPHFLFNALNTIYFQMDEDLPGAKRSIEQFSGLLRYQLYDQQQTVTISKELGYLQQFIDLQKIRSSEKLQLSVNFDPGLQQQQLYPLLLLPLVENAFKYAGGSWTIDINATLENDHLEFTVANAVPSEVPQHSASGIGLENVKRRLDLLYPGNAKLDVKRENDTFIAKLIIPLH</sequence>
<feature type="transmembrane region" description="Helical" evidence="1">
    <location>
        <begin position="83"/>
        <end position="104"/>
    </location>
</feature>
<keyword evidence="4" id="KW-1185">Reference proteome</keyword>
<protein>
    <submittedName>
        <fullName evidence="3">Histidine kinase</fullName>
    </submittedName>
</protein>
<accession>A0A4Q7N3P3</accession>
<dbReference type="PANTHER" id="PTHR34220">
    <property type="entry name" value="SENSOR HISTIDINE KINASE YPDA"/>
    <property type="match status" value="1"/>
</dbReference>
<name>A0A4Q7N3P3_9BACT</name>
<evidence type="ECO:0000313" key="3">
    <source>
        <dbReference type="EMBL" id="RZS75596.1"/>
    </source>
</evidence>
<keyword evidence="1" id="KW-0472">Membrane</keyword>
<dbReference type="EMBL" id="SGXA01000001">
    <property type="protein sequence ID" value="RZS75596.1"/>
    <property type="molecule type" value="Genomic_DNA"/>
</dbReference>
<evidence type="ECO:0000313" key="4">
    <source>
        <dbReference type="Proteomes" id="UP000293874"/>
    </source>
</evidence>
<dbReference type="SUPFAM" id="SSF55874">
    <property type="entry name" value="ATPase domain of HSP90 chaperone/DNA topoisomerase II/histidine kinase"/>
    <property type="match status" value="1"/>
</dbReference>
<feature type="transmembrane region" description="Helical" evidence="1">
    <location>
        <begin position="110"/>
        <end position="130"/>
    </location>
</feature>
<feature type="transmembrane region" description="Helical" evidence="1">
    <location>
        <begin position="7"/>
        <end position="23"/>
    </location>
</feature>
<organism evidence="3 4">
    <name type="scientific">Pseudobacter ginsenosidimutans</name>
    <dbReference type="NCBI Taxonomy" id="661488"/>
    <lineage>
        <taxon>Bacteria</taxon>
        <taxon>Pseudomonadati</taxon>
        <taxon>Bacteroidota</taxon>
        <taxon>Chitinophagia</taxon>
        <taxon>Chitinophagales</taxon>
        <taxon>Chitinophagaceae</taxon>
        <taxon>Pseudobacter</taxon>
    </lineage>
</organism>
<gene>
    <name evidence="3" type="ORF">EV199_1465</name>
</gene>
<evidence type="ECO:0000256" key="1">
    <source>
        <dbReference type="SAM" id="Phobius"/>
    </source>
</evidence>
<proteinExistence type="predicted"/>
<keyword evidence="1" id="KW-0812">Transmembrane</keyword>
<dbReference type="GO" id="GO:0016020">
    <property type="term" value="C:membrane"/>
    <property type="evidence" value="ECO:0007669"/>
    <property type="project" value="InterPro"/>
</dbReference>
<dbReference type="RefSeq" id="WP_130539954.1">
    <property type="nucleotide sequence ID" value="NZ_CP042431.1"/>
</dbReference>
<dbReference type="InterPro" id="IPR050640">
    <property type="entry name" value="Bact_2-comp_sensor_kinase"/>
</dbReference>
<dbReference type="Pfam" id="PF06580">
    <property type="entry name" value="His_kinase"/>
    <property type="match status" value="1"/>
</dbReference>
<dbReference type="OrthoDB" id="9792992at2"/>
<reference evidence="3 4" key="1">
    <citation type="submission" date="2019-02" db="EMBL/GenBank/DDBJ databases">
        <title>Genomic Encyclopedia of Type Strains, Phase IV (KMG-IV): sequencing the most valuable type-strain genomes for metagenomic binning, comparative biology and taxonomic classification.</title>
        <authorList>
            <person name="Goeker M."/>
        </authorList>
    </citation>
    <scope>NUCLEOTIDE SEQUENCE [LARGE SCALE GENOMIC DNA]</scope>
    <source>
        <strain evidence="3 4">DSM 18116</strain>
    </source>
</reference>
<dbReference type="PANTHER" id="PTHR34220:SF7">
    <property type="entry name" value="SENSOR HISTIDINE KINASE YPDA"/>
    <property type="match status" value="1"/>
</dbReference>
<keyword evidence="3" id="KW-0808">Transferase</keyword>
<dbReference type="InterPro" id="IPR010559">
    <property type="entry name" value="Sig_transdc_His_kin_internal"/>
</dbReference>
<dbReference type="InterPro" id="IPR036890">
    <property type="entry name" value="HATPase_C_sf"/>
</dbReference>
<dbReference type="AlphaFoldDB" id="A0A4Q7N3P3"/>
<keyword evidence="1" id="KW-1133">Transmembrane helix</keyword>
<dbReference type="Gene3D" id="3.30.565.10">
    <property type="entry name" value="Histidine kinase-like ATPase, C-terminal domain"/>
    <property type="match status" value="1"/>
</dbReference>
<comment type="caution">
    <text evidence="3">The sequence shown here is derived from an EMBL/GenBank/DDBJ whole genome shotgun (WGS) entry which is preliminary data.</text>
</comment>
<dbReference type="GO" id="GO:0000155">
    <property type="term" value="F:phosphorelay sensor kinase activity"/>
    <property type="evidence" value="ECO:0007669"/>
    <property type="project" value="InterPro"/>
</dbReference>
<feature type="transmembrane region" description="Helical" evidence="1">
    <location>
        <begin position="43"/>
        <end position="63"/>
    </location>
</feature>
<keyword evidence="3" id="KW-0418">Kinase</keyword>
<dbReference type="Proteomes" id="UP000293874">
    <property type="component" value="Unassembled WGS sequence"/>
</dbReference>